<evidence type="ECO:0000256" key="8">
    <source>
        <dbReference type="SAM" id="MobiDB-lite"/>
    </source>
</evidence>
<proteinExistence type="inferred from homology"/>
<comment type="subcellular location">
    <subcellularLocation>
        <location evidence="7">Cell membrane</location>
    </subcellularLocation>
    <subcellularLocation>
        <location evidence="7">Bacterial flagellum basal body</location>
    </subcellularLocation>
</comment>
<dbReference type="GO" id="GO:0044781">
    <property type="term" value="P:bacterial-type flagellum organization"/>
    <property type="evidence" value="ECO:0007669"/>
    <property type="project" value="UniProtKB-UniRule"/>
</dbReference>
<evidence type="ECO:0000256" key="7">
    <source>
        <dbReference type="RuleBase" id="RU362064"/>
    </source>
</evidence>
<dbReference type="EMBL" id="LZYH01000361">
    <property type="protein sequence ID" value="OFC61599.1"/>
    <property type="molecule type" value="Genomic_DNA"/>
</dbReference>
<keyword evidence="2 7" id="KW-0812">Transmembrane</keyword>
<accession>A0A1E7YYJ6</accession>
<keyword evidence="3 7" id="KW-1133">Transmembrane helix</keyword>
<feature type="region of interest" description="Disordered" evidence="8">
    <location>
        <begin position="161"/>
        <end position="191"/>
    </location>
</feature>
<name>A0A1E7YYJ6_9PROT</name>
<comment type="similarity">
    <text evidence="6 7">Belongs to the FliO/MopB family.</text>
</comment>
<dbReference type="Proteomes" id="UP000175707">
    <property type="component" value="Unassembled WGS sequence"/>
</dbReference>
<keyword evidence="9" id="KW-0969">Cilium</keyword>
<dbReference type="RefSeq" id="WP_049784661.1">
    <property type="nucleotide sequence ID" value="NZ_CP026328.2"/>
</dbReference>
<dbReference type="GO" id="GO:0005886">
    <property type="term" value="C:plasma membrane"/>
    <property type="evidence" value="ECO:0007669"/>
    <property type="project" value="UniProtKB-SubCell"/>
</dbReference>
<dbReference type="GO" id="GO:0009425">
    <property type="term" value="C:bacterial-type flagellum basal body"/>
    <property type="evidence" value="ECO:0007669"/>
    <property type="project" value="UniProtKB-SubCell"/>
</dbReference>
<evidence type="ECO:0000313" key="9">
    <source>
        <dbReference type="EMBL" id="OFC61599.1"/>
    </source>
</evidence>
<protein>
    <recommendedName>
        <fullName evidence="7">Flagellar protein</fullName>
    </recommendedName>
</protein>
<keyword evidence="9" id="KW-0282">Flagellum</keyword>
<organism evidence="9 10">
    <name type="scientific">Acidithiobacillus caldus</name>
    <dbReference type="NCBI Taxonomy" id="33059"/>
    <lineage>
        <taxon>Bacteria</taxon>
        <taxon>Pseudomonadati</taxon>
        <taxon>Pseudomonadota</taxon>
        <taxon>Acidithiobacillia</taxon>
        <taxon>Acidithiobacillales</taxon>
        <taxon>Acidithiobacillaceae</taxon>
        <taxon>Acidithiobacillus</taxon>
    </lineage>
</organism>
<comment type="caution">
    <text evidence="9">The sequence shown here is derived from an EMBL/GenBank/DDBJ whole genome shotgun (WGS) entry which is preliminary data.</text>
</comment>
<gene>
    <name evidence="9" type="ORF">BAE30_04390</name>
</gene>
<dbReference type="AlphaFoldDB" id="A0A1E7YYJ6"/>
<evidence type="ECO:0000256" key="2">
    <source>
        <dbReference type="ARBA" id="ARBA00022692"/>
    </source>
</evidence>
<evidence type="ECO:0000256" key="5">
    <source>
        <dbReference type="ARBA" id="ARBA00023143"/>
    </source>
</evidence>
<evidence type="ECO:0000256" key="3">
    <source>
        <dbReference type="ARBA" id="ARBA00022989"/>
    </source>
</evidence>
<keyword evidence="9" id="KW-0966">Cell projection</keyword>
<dbReference type="Pfam" id="PF04347">
    <property type="entry name" value="FliO"/>
    <property type="match status" value="1"/>
</dbReference>
<keyword evidence="4 7" id="KW-0472">Membrane</keyword>
<sequence>MGRSTSAGIARLRSFPSSSVKLSLRDPSKNRLRGLVSSPLLLVSVAAQGATMPEVFSWRSGLQLVLALLLVLAVFLVLVWLLKRFQPGLTGGSGSVIKVVASLPLGARERLLLVDLQGQQLLLGVSPAGISLLQVLEQPLTLPQRNLPTDFSGWLRQSMERRKTGTWRQTPASESAAAKQRSESSPPPSAE</sequence>
<dbReference type="InterPro" id="IPR052205">
    <property type="entry name" value="FliO/MopB"/>
</dbReference>
<evidence type="ECO:0000256" key="1">
    <source>
        <dbReference type="ARBA" id="ARBA00022475"/>
    </source>
</evidence>
<evidence type="ECO:0000256" key="4">
    <source>
        <dbReference type="ARBA" id="ARBA00023136"/>
    </source>
</evidence>
<evidence type="ECO:0000256" key="6">
    <source>
        <dbReference type="ARBA" id="ARBA00037937"/>
    </source>
</evidence>
<feature type="transmembrane region" description="Helical" evidence="7">
    <location>
        <begin position="65"/>
        <end position="82"/>
    </location>
</feature>
<evidence type="ECO:0000313" key="10">
    <source>
        <dbReference type="Proteomes" id="UP000175707"/>
    </source>
</evidence>
<dbReference type="GeneID" id="92933070"/>
<keyword evidence="5 7" id="KW-0975">Bacterial flagellum</keyword>
<keyword evidence="1 7" id="KW-1003">Cell membrane</keyword>
<dbReference type="PANTHER" id="PTHR38766:SF1">
    <property type="entry name" value="FLAGELLAR PROTEIN FLIO"/>
    <property type="match status" value="1"/>
</dbReference>
<dbReference type="InterPro" id="IPR022781">
    <property type="entry name" value="Flagellar_biosynth_FliO"/>
</dbReference>
<dbReference type="PANTHER" id="PTHR38766">
    <property type="entry name" value="FLAGELLAR PROTEIN FLIO"/>
    <property type="match status" value="1"/>
</dbReference>
<reference evidence="9 10" key="1">
    <citation type="submission" date="2016-06" db="EMBL/GenBank/DDBJ databases">
        <title>Gene turnover analysis identifies the evolutionary adaptation of the extremophile Acidithiobacillus caldus.</title>
        <authorList>
            <person name="Zhang X."/>
        </authorList>
    </citation>
    <scope>NUCLEOTIDE SEQUENCE [LARGE SCALE GENOMIC DNA]</scope>
    <source>
        <strain evidence="9 10">S1</strain>
    </source>
</reference>
<dbReference type="NCBIfam" id="TIGR03500">
    <property type="entry name" value="FliO_TIGR"/>
    <property type="match status" value="1"/>
</dbReference>